<comment type="cofactor">
    <cofactor evidence="2">
        <name>[4Fe-4S] cluster</name>
        <dbReference type="ChEBI" id="CHEBI:49883"/>
    </cofactor>
</comment>
<feature type="domain" description="FAD/NAD(P)-binding" evidence="11">
    <location>
        <begin position="490"/>
        <end position="637"/>
    </location>
</feature>
<sequence length="666" mass="73538">MKREHKILFTPFKIGKLQLKNRIVMTAMTGTALINKGKFNSSVTEYYIERARGGVGLIISGCSVVYDMFGRDYWVNDAVDVFEGPIKTLMEQIHDAGAKFFMQIGAGLGRVANLEVGQKFAGADVNKVQFAPSQLPNVWNRQRIHREMNKEEIEKIIAAMIETAALAKSAGIDGVEIHAVHEGYLLDQFAIANTNHRKDEYGGSLENRLRFATEIIKGIKRECGADFPIMVRYGAVSKMKGFNSGALPGEDYVEFGRNLEESPAVARLLEKAGADALDADNGSYDSWYWAHPPVYMHKACNLPEAEYIKNFVRIPVICAGRMEDPDLSAKAIENDKIDAVGIARQFLAEPEYVEKIRKEDFENIRPCIACHNGCLGSLLAGEGVSCALRPATMREKEYELIPAEKKRNVMIVGGGISGMEAARVAKKRGHEVVIYEKSGRLGGAFTAAAAPAFKEADKKLIDWYKHQMEENQIPVVINTCVNEALIREVNPDVLINACGAFPRQVPIQGADSSHVIEVKELLLKGCCLDGKTVVVGGGLSGCEAAYQLALNGGCVRIIEMAEDILQGKFLSMANSSMLRDLMKRHDIEVLTSTRLRRILNGEIEIEQEHKIMKIPADHVVMATGYLPKETFFDRSEVKEVYTVGDAVKAGSLMDAIKDAYQIALKI</sequence>
<dbReference type="Gene3D" id="3.40.50.720">
    <property type="entry name" value="NAD(P)-binding Rossmann-like Domain"/>
    <property type="match status" value="1"/>
</dbReference>
<evidence type="ECO:0000256" key="4">
    <source>
        <dbReference type="ARBA" id="ARBA00022630"/>
    </source>
</evidence>
<evidence type="ECO:0000256" key="7">
    <source>
        <dbReference type="ARBA" id="ARBA00023002"/>
    </source>
</evidence>
<gene>
    <name evidence="12" type="ORF">OBO34_16725</name>
</gene>
<dbReference type="Gene3D" id="3.50.50.60">
    <property type="entry name" value="FAD/NAD(P)-binding domain"/>
    <property type="match status" value="1"/>
</dbReference>
<keyword evidence="4" id="KW-0285">Flavoprotein</keyword>
<evidence type="ECO:0000256" key="5">
    <source>
        <dbReference type="ARBA" id="ARBA00022643"/>
    </source>
</evidence>
<dbReference type="PRINTS" id="PR00368">
    <property type="entry name" value="FADPNR"/>
</dbReference>
<dbReference type="Pfam" id="PF12831">
    <property type="entry name" value="FAD_oxidored"/>
    <property type="match status" value="1"/>
</dbReference>
<accession>A0A9J6QWY7</accession>
<organism evidence="12 13">
    <name type="scientific">Hominibacterium faecale</name>
    <dbReference type="NCBI Taxonomy" id="2839743"/>
    <lineage>
        <taxon>Bacteria</taxon>
        <taxon>Bacillati</taxon>
        <taxon>Bacillota</taxon>
        <taxon>Clostridia</taxon>
        <taxon>Peptostreptococcales</taxon>
        <taxon>Anaerovoracaceae</taxon>
        <taxon>Hominibacterium</taxon>
    </lineage>
</organism>
<dbReference type="AlphaFoldDB" id="A0A9J6QWY7"/>
<reference evidence="12" key="1">
    <citation type="submission" date="2022-09" db="EMBL/GenBank/DDBJ databases">
        <title>Culturomic study of gut microbiota in children with autism spectrum disorder.</title>
        <authorList>
            <person name="Efimov B.A."/>
            <person name="Chaplin A.V."/>
            <person name="Sokolova S.R."/>
            <person name="Pikina A.P."/>
            <person name="Korzhanova M."/>
            <person name="Belova V."/>
            <person name="Korostin D."/>
        </authorList>
    </citation>
    <scope>NUCLEOTIDE SEQUENCE</scope>
    <source>
        <strain evidence="12">ASD5510</strain>
    </source>
</reference>
<dbReference type="GO" id="GO:0010181">
    <property type="term" value="F:FMN binding"/>
    <property type="evidence" value="ECO:0007669"/>
    <property type="project" value="InterPro"/>
</dbReference>
<evidence type="ECO:0000313" key="12">
    <source>
        <dbReference type="EMBL" id="MCU7379986.1"/>
    </source>
</evidence>
<evidence type="ECO:0000256" key="9">
    <source>
        <dbReference type="ARBA" id="ARBA00023014"/>
    </source>
</evidence>
<evidence type="ECO:0000256" key="1">
    <source>
        <dbReference type="ARBA" id="ARBA00001917"/>
    </source>
</evidence>
<dbReference type="Pfam" id="PF00724">
    <property type="entry name" value="Oxidored_FMN"/>
    <property type="match status" value="1"/>
</dbReference>
<keyword evidence="9" id="KW-0411">Iron-sulfur</keyword>
<evidence type="ECO:0000256" key="3">
    <source>
        <dbReference type="ARBA" id="ARBA00011048"/>
    </source>
</evidence>
<evidence type="ECO:0000259" key="11">
    <source>
        <dbReference type="Pfam" id="PF07992"/>
    </source>
</evidence>
<comment type="caution">
    <text evidence="12">The sequence shown here is derived from an EMBL/GenBank/DDBJ whole genome shotgun (WGS) entry which is preliminary data.</text>
</comment>
<dbReference type="GO" id="GO:0016491">
    <property type="term" value="F:oxidoreductase activity"/>
    <property type="evidence" value="ECO:0007669"/>
    <property type="project" value="UniProtKB-KW"/>
</dbReference>
<comment type="cofactor">
    <cofactor evidence="1">
        <name>FMN</name>
        <dbReference type="ChEBI" id="CHEBI:58210"/>
    </cofactor>
</comment>
<comment type="similarity">
    <text evidence="3">In the N-terminal section; belongs to the NADH:flavin oxidoreductase/NADH oxidase family.</text>
</comment>
<dbReference type="Gene3D" id="3.20.20.70">
    <property type="entry name" value="Aldolase class I"/>
    <property type="match status" value="1"/>
</dbReference>
<dbReference type="InterPro" id="IPR036188">
    <property type="entry name" value="FAD/NAD-bd_sf"/>
</dbReference>
<evidence type="ECO:0000256" key="8">
    <source>
        <dbReference type="ARBA" id="ARBA00023004"/>
    </source>
</evidence>
<evidence type="ECO:0000256" key="6">
    <source>
        <dbReference type="ARBA" id="ARBA00022723"/>
    </source>
</evidence>
<keyword evidence="7" id="KW-0560">Oxidoreductase</keyword>
<dbReference type="PANTHER" id="PTHR42917:SF2">
    <property type="entry name" value="2,4-DIENOYL-COA REDUCTASE [(2E)-ENOYL-COA-PRODUCING]"/>
    <property type="match status" value="1"/>
</dbReference>
<dbReference type="PANTHER" id="PTHR42917">
    <property type="entry name" value="2,4-DIENOYL-COA REDUCTASE"/>
    <property type="match status" value="1"/>
</dbReference>
<feature type="domain" description="NADH:flavin oxidoreductase/NADH oxidase N-terminal" evidence="10">
    <location>
        <begin position="8"/>
        <end position="359"/>
    </location>
</feature>
<dbReference type="GO" id="GO:0051536">
    <property type="term" value="F:iron-sulfur cluster binding"/>
    <property type="evidence" value="ECO:0007669"/>
    <property type="project" value="UniProtKB-KW"/>
</dbReference>
<evidence type="ECO:0000259" key="10">
    <source>
        <dbReference type="Pfam" id="PF00724"/>
    </source>
</evidence>
<dbReference type="InterPro" id="IPR051793">
    <property type="entry name" value="NADH:flavin_oxidoreductase"/>
</dbReference>
<dbReference type="GO" id="GO:0046872">
    <property type="term" value="F:metal ion binding"/>
    <property type="evidence" value="ECO:0007669"/>
    <property type="project" value="UniProtKB-KW"/>
</dbReference>
<dbReference type="SUPFAM" id="SSF51905">
    <property type="entry name" value="FAD/NAD(P)-binding domain"/>
    <property type="match status" value="1"/>
</dbReference>
<keyword evidence="13" id="KW-1185">Reference proteome</keyword>
<keyword evidence="6" id="KW-0479">Metal-binding</keyword>
<name>A0A9J6QWY7_9FIRM</name>
<dbReference type="EMBL" id="JAOSHN010000007">
    <property type="protein sequence ID" value="MCU7379986.1"/>
    <property type="molecule type" value="Genomic_DNA"/>
</dbReference>
<keyword evidence="5" id="KW-0288">FMN</keyword>
<dbReference type="InterPro" id="IPR023753">
    <property type="entry name" value="FAD/NAD-binding_dom"/>
</dbReference>
<evidence type="ECO:0000313" key="13">
    <source>
        <dbReference type="Proteomes" id="UP001065549"/>
    </source>
</evidence>
<keyword evidence="8" id="KW-0408">Iron</keyword>
<dbReference type="SUPFAM" id="SSF51395">
    <property type="entry name" value="FMN-linked oxidoreductases"/>
    <property type="match status" value="1"/>
</dbReference>
<dbReference type="InterPro" id="IPR013785">
    <property type="entry name" value="Aldolase_TIM"/>
</dbReference>
<protein>
    <submittedName>
        <fullName evidence="12">FAD-dependent oxidoreductase</fullName>
    </submittedName>
</protein>
<dbReference type="Proteomes" id="UP001065549">
    <property type="component" value="Unassembled WGS sequence"/>
</dbReference>
<proteinExistence type="inferred from homology"/>
<dbReference type="Pfam" id="PF07992">
    <property type="entry name" value="Pyr_redox_2"/>
    <property type="match status" value="1"/>
</dbReference>
<evidence type="ECO:0000256" key="2">
    <source>
        <dbReference type="ARBA" id="ARBA00001966"/>
    </source>
</evidence>
<dbReference type="RefSeq" id="WP_148394641.1">
    <property type="nucleotide sequence ID" value="NZ_JAJAGH010000003.1"/>
</dbReference>
<dbReference type="InterPro" id="IPR001155">
    <property type="entry name" value="OxRdtase_FMN_N"/>
</dbReference>